<gene>
    <name evidence="2" type="ORF">F9L07_15570</name>
</gene>
<dbReference type="GO" id="GO:1902201">
    <property type="term" value="P:negative regulation of bacterial-type flagellum-dependent cell motility"/>
    <property type="evidence" value="ECO:0007669"/>
    <property type="project" value="TreeGrafter"/>
</dbReference>
<dbReference type="AlphaFoldDB" id="A0A7J5E4K7"/>
<dbReference type="SMART" id="SM00267">
    <property type="entry name" value="GGDEF"/>
    <property type="match status" value="1"/>
</dbReference>
<feature type="domain" description="GGDEF" evidence="1">
    <location>
        <begin position="144"/>
        <end position="267"/>
    </location>
</feature>
<organism evidence="2 3">
    <name type="scientific">Nocardioides simplex</name>
    <name type="common">Arthrobacter simplex</name>
    <dbReference type="NCBI Taxonomy" id="2045"/>
    <lineage>
        <taxon>Bacteria</taxon>
        <taxon>Bacillati</taxon>
        <taxon>Actinomycetota</taxon>
        <taxon>Actinomycetes</taxon>
        <taxon>Propionibacteriales</taxon>
        <taxon>Nocardioidaceae</taxon>
        <taxon>Pimelobacter</taxon>
    </lineage>
</organism>
<dbReference type="InterPro" id="IPR050469">
    <property type="entry name" value="Diguanylate_Cyclase"/>
</dbReference>
<evidence type="ECO:0000313" key="2">
    <source>
        <dbReference type="EMBL" id="KAB2813103.1"/>
    </source>
</evidence>
<accession>A0A7J5E4K7</accession>
<protein>
    <submittedName>
        <fullName evidence="2">GGDEF domain-containing protein</fullName>
    </submittedName>
</protein>
<dbReference type="GO" id="GO:0043709">
    <property type="term" value="P:cell adhesion involved in single-species biofilm formation"/>
    <property type="evidence" value="ECO:0007669"/>
    <property type="project" value="TreeGrafter"/>
</dbReference>
<dbReference type="InterPro" id="IPR043128">
    <property type="entry name" value="Rev_trsase/Diguanyl_cyclase"/>
</dbReference>
<dbReference type="PANTHER" id="PTHR45138">
    <property type="entry name" value="REGULATORY COMPONENTS OF SENSORY TRANSDUCTION SYSTEM"/>
    <property type="match status" value="1"/>
</dbReference>
<dbReference type="InterPro" id="IPR029787">
    <property type="entry name" value="Nucleotide_cyclase"/>
</dbReference>
<dbReference type="SUPFAM" id="SSF55073">
    <property type="entry name" value="Nucleotide cyclase"/>
    <property type="match status" value="1"/>
</dbReference>
<dbReference type="NCBIfam" id="TIGR00254">
    <property type="entry name" value="GGDEF"/>
    <property type="match status" value="1"/>
</dbReference>
<name>A0A7J5E4K7_NOCSI</name>
<sequence length="271" mass="28543">MTEMELVARLLADWQAACRADEVLGTLPVPDSEALVREVADRSLTTGGSPDVVLRGLASGLAAGDWHASGEVLQLQVGALMEVIAGLDGADHRRAAHVHTVISAAAAGVAVEAWRDRAEQDELTGLRNRAGWEQDARAVTAQRLPIDYASIDLDGLKAINDGPGGHAAGDQLLRDFGRRLEIAVRGTGGSVYRYGGDEFSATMPVSAGDLSAVLDQLVATPGVAAFSHGVARWPSEDLDVHTVVTKADQRMYERKRARKAGAAGLPKAPAE</sequence>
<dbReference type="Pfam" id="PF00990">
    <property type="entry name" value="GGDEF"/>
    <property type="match status" value="1"/>
</dbReference>
<dbReference type="Proteomes" id="UP000449906">
    <property type="component" value="Unassembled WGS sequence"/>
</dbReference>
<reference evidence="2 3" key="1">
    <citation type="submission" date="2019-09" db="EMBL/GenBank/DDBJ databases">
        <title>Pimelobacter sp. isolated from Paulinella.</title>
        <authorList>
            <person name="Jeong S.E."/>
        </authorList>
    </citation>
    <scope>NUCLEOTIDE SEQUENCE [LARGE SCALE GENOMIC DNA]</scope>
    <source>
        <strain evidence="2 3">Pch-N</strain>
    </source>
</reference>
<dbReference type="GO" id="GO:0052621">
    <property type="term" value="F:diguanylate cyclase activity"/>
    <property type="evidence" value="ECO:0007669"/>
    <property type="project" value="TreeGrafter"/>
</dbReference>
<evidence type="ECO:0000259" key="1">
    <source>
        <dbReference type="PROSITE" id="PS50887"/>
    </source>
</evidence>
<proteinExistence type="predicted"/>
<dbReference type="PANTHER" id="PTHR45138:SF9">
    <property type="entry name" value="DIGUANYLATE CYCLASE DGCM-RELATED"/>
    <property type="match status" value="1"/>
</dbReference>
<dbReference type="EMBL" id="WBVM01000001">
    <property type="protein sequence ID" value="KAB2813103.1"/>
    <property type="molecule type" value="Genomic_DNA"/>
</dbReference>
<dbReference type="GO" id="GO:0005886">
    <property type="term" value="C:plasma membrane"/>
    <property type="evidence" value="ECO:0007669"/>
    <property type="project" value="TreeGrafter"/>
</dbReference>
<dbReference type="Gene3D" id="3.30.70.270">
    <property type="match status" value="1"/>
</dbReference>
<dbReference type="CDD" id="cd01949">
    <property type="entry name" value="GGDEF"/>
    <property type="match status" value="1"/>
</dbReference>
<dbReference type="InterPro" id="IPR000160">
    <property type="entry name" value="GGDEF_dom"/>
</dbReference>
<comment type="caution">
    <text evidence="2">The sequence shown here is derived from an EMBL/GenBank/DDBJ whole genome shotgun (WGS) entry which is preliminary data.</text>
</comment>
<dbReference type="PROSITE" id="PS50887">
    <property type="entry name" value="GGDEF"/>
    <property type="match status" value="1"/>
</dbReference>
<evidence type="ECO:0000313" key="3">
    <source>
        <dbReference type="Proteomes" id="UP000449906"/>
    </source>
</evidence>